<proteinExistence type="predicted"/>
<comment type="caution">
    <text evidence="2">The sequence shown here is derived from an EMBL/GenBank/DDBJ whole genome shotgun (WGS) entry which is preliminary data.</text>
</comment>
<feature type="compositionally biased region" description="Basic and acidic residues" evidence="1">
    <location>
        <begin position="1"/>
        <end position="12"/>
    </location>
</feature>
<feature type="region of interest" description="Disordered" evidence="1">
    <location>
        <begin position="162"/>
        <end position="190"/>
    </location>
</feature>
<protein>
    <recommendedName>
        <fullName evidence="3">Phage terminase small subunit P27 family</fullName>
    </recommendedName>
</protein>
<accession>A0A0F9HE60</accession>
<reference evidence="2" key="1">
    <citation type="journal article" date="2015" name="Nature">
        <title>Complex archaea that bridge the gap between prokaryotes and eukaryotes.</title>
        <authorList>
            <person name="Spang A."/>
            <person name="Saw J.H."/>
            <person name="Jorgensen S.L."/>
            <person name="Zaremba-Niedzwiedzka K."/>
            <person name="Martijn J."/>
            <person name="Lind A.E."/>
            <person name="van Eijk R."/>
            <person name="Schleper C."/>
            <person name="Guy L."/>
            <person name="Ettema T.J."/>
        </authorList>
    </citation>
    <scope>NUCLEOTIDE SEQUENCE</scope>
</reference>
<dbReference type="AlphaFoldDB" id="A0A0F9HE60"/>
<dbReference type="EMBL" id="LAZR01017203">
    <property type="protein sequence ID" value="KKM01412.1"/>
    <property type="molecule type" value="Genomic_DNA"/>
</dbReference>
<name>A0A0F9HE60_9ZZZZ</name>
<organism evidence="2">
    <name type="scientific">marine sediment metagenome</name>
    <dbReference type="NCBI Taxonomy" id="412755"/>
    <lineage>
        <taxon>unclassified sequences</taxon>
        <taxon>metagenomes</taxon>
        <taxon>ecological metagenomes</taxon>
    </lineage>
</organism>
<evidence type="ECO:0008006" key="3">
    <source>
        <dbReference type="Google" id="ProtNLM"/>
    </source>
</evidence>
<dbReference type="Pfam" id="PF05119">
    <property type="entry name" value="Terminase_4"/>
    <property type="match status" value="1"/>
</dbReference>
<evidence type="ECO:0000256" key="1">
    <source>
        <dbReference type="SAM" id="MobiDB-lite"/>
    </source>
</evidence>
<gene>
    <name evidence="2" type="ORF">LCGC14_1794710</name>
</gene>
<feature type="compositionally biased region" description="Basic and acidic residues" evidence="1">
    <location>
        <begin position="168"/>
        <end position="178"/>
    </location>
</feature>
<sequence length="190" mass="21550">MPGRKKIPDKLKALRGTKRKDRDNPTRPNLPPCSVDCPYPLFGVALKAWNQLSQELTKIKVLTKADLQALKLLCEAIAEYDSLLLRVWEDRPNGEREYVPTVNLYQIYEKGKKKKLSIPVLVGIKTKPEVAMLAENRKFQKAMLEQFGLTPSSRVKVWTIGSPPPGPEKTKLQMMREKRAARKAAKNQAS</sequence>
<dbReference type="InterPro" id="IPR006448">
    <property type="entry name" value="Phage_term_ssu_P27"/>
</dbReference>
<feature type="compositionally biased region" description="Basic residues" evidence="1">
    <location>
        <begin position="179"/>
        <end position="190"/>
    </location>
</feature>
<evidence type="ECO:0000313" key="2">
    <source>
        <dbReference type="EMBL" id="KKM01412.1"/>
    </source>
</evidence>
<feature type="region of interest" description="Disordered" evidence="1">
    <location>
        <begin position="1"/>
        <end position="31"/>
    </location>
</feature>